<evidence type="ECO:0000313" key="3">
    <source>
        <dbReference type="EMBL" id="KAF8686476.1"/>
    </source>
</evidence>
<proteinExistence type="predicted"/>
<keyword evidence="2" id="KW-0472">Membrane</keyword>
<sequence length="481" mass="54100">MKDIWSINTKDAFQGLILSQSRPNHLSMFGHPRNAQFRKRFVQSVAKTGRGIKGVIATILFRRIRPVETRMYAFARNIFSVVAIFLLLSQAIISLLRAEDQISTRITSYDCGKFPKYSTSYDDVKVLVEYGGSNRSLFPGLSVGASKDEFSMEDSKPLHNPKYSNSTLELFNCSAIPDGLFHIEVKWNSGLTLQKNDMPFIWLLKSKELSSNFSYPEANAARRLLAGWALRPGSHVQAEAKLITRRLITSSVLRDIFFKASRYDFISLFPISENEVGSSPYSNASLARATIRTTPRSGFMHFQTQKDLPDPELPHRDVEKCDFIEDYRSGTVFDVIGSVGGLFALLHAVHVLLFGRPLLWGLTGAKLITPFGLIGRYSSASFKSRLRREYHESPNEDGAGTIQIVKFLRDFVIDFGPAELDRDEHSSDEHMNSNSITDNEGTTSAQIPLMNVESDTTKTQQKENEVNGKVDTRYNRADSIV</sequence>
<feature type="compositionally biased region" description="Basic and acidic residues" evidence="1">
    <location>
        <begin position="421"/>
        <end position="431"/>
    </location>
</feature>
<feature type="region of interest" description="Disordered" evidence="1">
    <location>
        <begin position="421"/>
        <end position="445"/>
    </location>
</feature>
<protein>
    <submittedName>
        <fullName evidence="3">Uncharacterized protein</fullName>
    </submittedName>
</protein>
<reference evidence="3" key="1">
    <citation type="submission" date="2020-09" db="EMBL/GenBank/DDBJ databases">
        <title>Comparative genome analyses of four rice-infecting Rhizoctonia solani isolates reveal extensive enrichment of homogalacturonan modification genes.</title>
        <authorList>
            <person name="Lee D.-Y."/>
            <person name="Jeon J."/>
            <person name="Kim K.-T."/>
            <person name="Cheong K."/>
            <person name="Song H."/>
            <person name="Choi G."/>
            <person name="Ko J."/>
            <person name="Opiyo S.O."/>
            <person name="Zuo S."/>
            <person name="Madhav S."/>
            <person name="Lee Y.-H."/>
            <person name="Wang G.-L."/>
        </authorList>
    </citation>
    <scope>NUCLEOTIDE SEQUENCE</scope>
    <source>
        <strain evidence="3">AG1-IA YN-7</strain>
    </source>
</reference>
<feature type="transmembrane region" description="Helical" evidence="2">
    <location>
        <begin position="78"/>
        <end position="96"/>
    </location>
</feature>
<keyword evidence="2" id="KW-0812">Transmembrane</keyword>
<comment type="caution">
    <text evidence="3">The sequence shown here is derived from an EMBL/GenBank/DDBJ whole genome shotgun (WGS) entry which is preliminary data.</text>
</comment>
<name>A0A8H7HI16_9AGAM</name>
<accession>A0A8H7HI16</accession>
<dbReference type="AlphaFoldDB" id="A0A8H7HI16"/>
<gene>
    <name evidence="3" type="ORF">RHS04_00282</name>
</gene>
<evidence type="ECO:0000313" key="4">
    <source>
        <dbReference type="Proteomes" id="UP000650582"/>
    </source>
</evidence>
<evidence type="ECO:0000256" key="2">
    <source>
        <dbReference type="SAM" id="Phobius"/>
    </source>
</evidence>
<evidence type="ECO:0000256" key="1">
    <source>
        <dbReference type="SAM" id="MobiDB-lite"/>
    </source>
</evidence>
<keyword evidence="2" id="KW-1133">Transmembrane helix</keyword>
<dbReference type="Proteomes" id="UP000650582">
    <property type="component" value="Unassembled WGS sequence"/>
</dbReference>
<dbReference type="EMBL" id="JACYCC010000010">
    <property type="protein sequence ID" value="KAF8686476.1"/>
    <property type="molecule type" value="Genomic_DNA"/>
</dbReference>
<feature type="compositionally biased region" description="Polar residues" evidence="1">
    <location>
        <begin position="432"/>
        <end position="445"/>
    </location>
</feature>
<organism evidence="3 4">
    <name type="scientific">Rhizoctonia solani</name>
    <dbReference type="NCBI Taxonomy" id="456999"/>
    <lineage>
        <taxon>Eukaryota</taxon>
        <taxon>Fungi</taxon>
        <taxon>Dikarya</taxon>
        <taxon>Basidiomycota</taxon>
        <taxon>Agaricomycotina</taxon>
        <taxon>Agaricomycetes</taxon>
        <taxon>Cantharellales</taxon>
        <taxon>Ceratobasidiaceae</taxon>
        <taxon>Rhizoctonia</taxon>
    </lineage>
</organism>